<dbReference type="SUPFAM" id="SSF52218">
    <property type="entry name" value="Flavoproteins"/>
    <property type="match status" value="1"/>
</dbReference>
<proteinExistence type="predicted"/>
<evidence type="ECO:0000313" key="3">
    <source>
        <dbReference type="Proteomes" id="UP001500618"/>
    </source>
</evidence>
<dbReference type="PANTHER" id="PTHR30543:SF21">
    <property type="entry name" value="NAD(P)H-DEPENDENT FMN REDUCTASE LOT6"/>
    <property type="match status" value="1"/>
</dbReference>
<evidence type="ECO:0000259" key="1">
    <source>
        <dbReference type="Pfam" id="PF03358"/>
    </source>
</evidence>
<dbReference type="EMBL" id="BAAANY010000009">
    <property type="protein sequence ID" value="GAA1675462.1"/>
    <property type="molecule type" value="Genomic_DNA"/>
</dbReference>
<dbReference type="InterPro" id="IPR029039">
    <property type="entry name" value="Flavoprotein-like_sf"/>
</dbReference>
<dbReference type="Proteomes" id="UP001500618">
    <property type="component" value="Unassembled WGS sequence"/>
</dbReference>
<comment type="caution">
    <text evidence="2">The sequence shown here is derived from an EMBL/GenBank/DDBJ whole genome shotgun (WGS) entry which is preliminary data.</text>
</comment>
<evidence type="ECO:0000313" key="2">
    <source>
        <dbReference type="EMBL" id="GAA1675462.1"/>
    </source>
</evidence>
<keyword evidence="3" id="KW-1185">Reference proteome</keyword>
<dbReference type="InterPro" id="IPR050712">
    <property type="entry name" value="NAD(P)H-dep_reductase"/>
</dbReference>
<dbReference type="Pfam" id="PF03358">
    <property type="entry name" value="FMN_red"/>
    <property type="match status" value="1"/>
</dbReference>
<organism evidence="2 3">
    <name type="scientific">Fodinicola feengrottensis</name>
    <dbReference type="NCBI Taxonomy" id="435914"/>
    <lineage>
        <taxon>Bacteria</taxon>
        <taxon>Bacillati</taxon>
        <taxon>Actinomycetota</taxon>
        <taxon>Actinomycetes</taxon>
        <taxon>Mycobacteriales</taxon>
        <taxon>Fodinicola</taxon>
    </lineage>
</organism>
<gene>
    <name evidence="2" type="ORF">GCM10009765_25960</name>
</gene>
<dbReference type="Gene3D" id="3.40.50.360">
    <property type="match status" value="1"/>
</dbReference>
<feature type="domain" description="NADPH-dependent FMN reductase-like" evidence="1">
    <location>
        <begin position="9"/>
        <end position="151"/>
    </location>
</feature>
<accession>A0ABN2GRR8</accession>
<reference evidence="2 3" key="1">
    <citation type="journal article" date="2019" name="Int. J. Syst. Evol. Microbiol.">
        <title>The Global Catalogue of Microorganisms (GCM) 10K type strain sequencing project: providing services to taxonomists for standard genome sequencing and annotation.</title>
        <authorList>
            <consortium name="The Broad Institute Genomics Platform"/>
            <consortium name="The Broad Institute Genome Sequencing Center for Infectious Disease"/>
            <person name="Wu L."/>
            <person name="Ma J."/>
        </authorList>
    </citation>
    <scope>NUCLEOTIDE SEQUENCE [LARGE SCALE GENOMIC DNA]</scope>
    <source>
        <strain evidence="2 3">JCM 14718</strain>
    </source>
</reference>
<protein>
    <submittedName>
        <fullName evidence="2">NAD(P)H-dependent oxidoreductase</fullName>
    </submittedName>
</protein>
<dbReference type="InterPro" id="IPR005025">
    <property type="entry name" value="FMN_Rdtase-like_dom"/>
</dbReference>
<sequence length="198" mass="21400">MSTSEKKFRLHVVVASTRPGRVGPQVANWFVDRAVADGEFEVRLVDLAEVGLPLLDEPEFAATGIYVHEHTRRWSEIVSEADAIVFVMPEYNGGFTAPLKNALDYLLYEWKDKPVGLVSYGMSSGGMRAAHMIKPVLLGLGMVPVGGVILHLRQVLNAEGELVTSAALDASADDMLGELARVTPAFAALREVRSPVAG</sequence>
<name>A0ABN2GRR8_9ACTN</name>
<dbReference type="RefSeq" id="WP_344310173.1">
    <property type="nucleotide sequence ID" value="NZ_BAAANY010000009.1"/>
</dbReference>
<dbReference type="PANTHER" id="PTHR30543">
    <property type="entry name" value="CHROMATE REDUCTASE"/>
    <property type="match status" value="1"/>
</dbReference>